<name>A0A1J1H7V9_PLARL</name>
<proteinExistence type="predicted"/>
<dbReference type="KEGG" id="prel:PRELSG_1121400"/>
<evidence type="ECO:0000256" key="1">
    <source>
        <dbReference type="SAM" id="Coils"/>
    </source>
</evidence>
<dbReference type="OMA" id="CTFEKRK"/>
<gene>
    <name evidence="2" type="ORF">PRELSG_1121400</name>
</gene>
<dbReference type="InterPro" id="IPR040008">
    <property type="entry name" value="Ribosomal_mL46"/>
</dbReference>
<reference evidence="2 3" key="1">
    <citation type="submission" date="2015-04" db="EMBL/GenBank/DDBJ databases">
        <authorList>
            <consortium name="Pathogen Informatics"/>
        </authorList>
    </citation>
    <scope>NUCLEOTIDE SEQUENCE [LARGE SCALE GENOMIC DNA]</scope>
    <source>
        <strain evidence="2 3">SGS1</strain>
    </source>
</reference>
<dbReference type="GO" id="GO:0003735">
    <property type="term" value="F:structural constituent of ribosome"/>
    <property type="evidence" value="ECO:0007669"/>
    <property type="project" value="InterPro"/>
</dbReference>
<evidence type="ECO:0000313" key="3">
    <source>
        <dbReference type="Proteomes" id="UP000220158"/>
    </source>
</evidence>
<dbReference type="RefSeq" id="XP_028533871.1">
    <property type="nucleotide sequence ID" value="XM_028677487.1"/>
</dbReference>
<keyword evidence="1" id="KW-0175">Coiled coil</keyword>
<dbReference type="GO" id="GO:0005762">
    <property type="term" value="C:mitochondrial large ribosomal subunit"/>
    <property type="evidence" value="ECO:0007669"/>
    <property type="project" value="TreeGrafter"/>
</dbReference>
<dbReference type="EMBL" id="LN835306">
    <property type="protein sequence ID" value="CRH00869.1"/>
    <property type="molecule type" value="Genomic_DNA"/>
</dbReference>
<dbReference type="Proteomes" id="UP000220158">
    <property type="component" value="Chromosome 11"/>
</dbReference>
<accession>A0A1J1H7V9</accession>
<feature type="coiled-coil region" evidence="1">
    <location>
        <begin position="139"/>
        <end position="173"/>
    </location>
</feature>
<dbReference type="VEuPathDB" id="PlasmoDB:PRELSG_1121400"/>
<dbReference type="GeneID" id="39736993"/>
<keyword evidence="2" id="KW-0687">Ribonucleoprotein</keyword>
<sequence>MIKKIIEKSILRKSIKQNYIHSINKSLNHFFNNKENIHYTKELRKENILSGNRTISTNIPEEKEIVVHDKYKVQISLCIDRFPLNFVQEEFERDFENFKDEWLLRTNNNLEISEDFLHMKYNLNSFDEKKNFEENNLDNINYKKKEKGKENEYEDENEEAYEKKNEKEDLENLLSLEGIQNIFKTKEKKKSDEDIKEKKKNDVDINEYDYKNIKRKPNHFLYLLVKYKKTNKWMFPLIDFKKNLTIRQNLKYLCSEHLKCEIPFFVGYCPCTFEKRKFKTPLLFNEIIGRKIFYYRAHYTDNEKNLNITQNEYINDFAWLSRSELKNFLSKHKYHVIKDALPLT</sequence>
<dbReference type="Gene3D" id="3.90.79.10">
    <property type="entry name" value="Nucleoside Triphosphate Pyrophosphohydrolase"/>
    <property type="match status" value="1"/>
</dbReference>
<dbReference type="OrthoDB" id="414075at2759"/>
<organism evidence="2 3">
    <name type="scientific">Plasmodium relictum</name>
    <dbReference type="NCBI Taxonomy" id="85471"/>
    <lineage>
        <taxon>Eukaryota</taxon>
        <taxon>Sar</taxon>
        <taxon>Alveolata</taxon>
        <taxon>Apicomplexa</taxon>
        <taxon>Aconoidasida</taxon>
        <taxon>Haemosporida</taxon>
        <taxon>Plasmodiidae</taxon>
        <taxon>Plasmodium</taxon>
        <taxon>Plasmodium (Haemamoeba)</taxon>
    </lineage>
</organism>
<keyword evidence="2" id="KW-0689">Ribosomal protein</keyword>
<keyword evidence="3" id="KW-1185">Reference proteome</keyword>
<evidence type="ECO:0000313" key="2">
    <source>
        <dbReference type="EMBL" id="CRH00869.1"/>
    </source>
</evidence>
<dbReference type="PANTHER" id="PTHR13124">
    <property type="entry name" value="39S RIBOSOMAL PROTEIN L46, MITOCHONDRIAL PRECURSOR-RELATED"/>
    <property type="match status" value="1"/>
</dbReference>
<protein>
    <submittedName>
        <fullName evidence="2">Mitochondrial ribosomal protein L46, putative</fullName>
    </submittedName>
</protein>
<dbReference type="AlphaFoldDB" id="A0A1J1H7V9"/>
<dbReference type="PANTHER" id="PTHR13124:SF12">
    <property type="entry name" value="LARGE RIBOSOMAL SUBUNIT PROTEIN ML46"/>
    <property type="match status" value="1"/>
</dbReference>